<gene>
    <name evidence="1" type="ORF">UA45_15200</name>
</gene>
<dbReference type="PANTHER" id="PTHR34472">
    <property type="entry name" value="SULFUR CARRIER PROTEIN THIS"/>
    <property type="match status" value="1"/>
</dbReference>
<comment type="caution">
    <text evidence="1">The sequence shown here is derived from an EMBL/GenBank/DDBJ whole genome shotgun (WGS) entry which is preliminary data.</text>
</comment>
<dbReference type="Pfam" id="PF02597">
    <property type="entry name" value="ThiS"/>
    <property type="match status" value="1"/>
</dbReference>
<dbReference type="NCBIfam" id="TIGR01683">
    <property type="entry name" value="thiS"/>
    <property type="match status" value="1"/>
</dbReference>
<organism evidence="1 2">
    <name type="scientific">Morganella morganii</name>
    <name type="common">Proteus morganii</name>
    <dbReference type="NCBI Taxonomy" id="582"/>
    <lineage>
        <taxon>Bacteria</taxon>
        <taxon>Pseudomonadati</taxon>
        <taxon>Pseudomonadota</taxon>
        <taxon>Gammaproteobacteria</taxon>
        <taxon>Enterobacterales</taxon>
        <taxon>Morganellaceae</taxon>
        <taxon>Morganella</taxon>
    </lineage>
</organism>
<evidence type="ECO:0000313" key="1">
    <source>
        <dbReference type="EMBL" id="KJF77043.1"/>
    </source>
</evidence>
<dbReference type="EMBL" id="JZSH01000204">
    <property type="protein sequence ID" value="KJF77043.1"/>
    <property type="molecule type" value="Genomic_DNA"/>
</dbReference>
<dbReference type="PATRIC" id="fig|582.24.peg.4844"/>
<dbReference type="AlphaFoldDB" id="A0A0D8L8D3"/>
<dbReference type="InterPro" id="IPR012675">
    <property type="entry name" value="Beta-grasp_dom_sf"/>
</dbReference>
<proteinExistence type="predicted"/>
<dbReference type="PANTHER" id="PTHR34472:SF1">
    <property type="entry name" value="SULFUR CARRIER PROTEIN THIS"/>
    <property type="match status" value="1"/>
</dbReference>
<dbReference type="CDD" id="cd00565">
    <property type="entry name" value="Ubl_ThiS"/>
    <property type="match status" value="1"/>
</dbReference>
<dbReference type="SUPFAM" id="SSF54285">
    <property type="entry name" value="MoaD/ThiS"/>
    <property type="match status" value="1"/>
</dbReference>
<dbReference type="InterPro" id="IPR003749">
    <property type="entry name" value="ThiS/MoaD-like"/>
</dbReference>
<dbReference type="InterPro" id="IPR010035">
    <property type="entry name" value="Thi_S"/>
</dbReference>
<dbReference type="Gene3D" id="3.10.20.30">
    <property type="match status" value="1"/>
</dbReference>
<dbReference type="Proteomes" id="UP000032582">
    <property type="component" value="Unassembled WGS sequence"/>
</dbReference>
<accession>A0A0D8L8D3</accession>
<protein>
    <submittedName>
        <fullName evidence="1">Thiamine biosynthesis protein ThiS</fullName>
    </submittedName>
</protein>
<sequence length="66" mass="7066">MRITVNDEVMSFDIPLTVSELLASLGRPVAGMAVAVNQTIVVRGTWSEHVVRDGDQILLFQAIAGG</sequence>
<name>A0A0D8L8D3_MORMO</name>
<reference evidence="1 2" key="1">
    <citation type="submission" date="2015-02" db="EMBL/GenBank/DDBJ databases">
        <title>Whole genome shotgun sequencing of cultured foodborne pathogen.</title>
        <authorList>
            <person name="Timme R."/>
            <person name="Allard M.W."/>
            <person name="Strain E."/>
            <person name="Evans P.S."/>
            <person name="Brown E."/>
        </authorList>
    </citation>
    <scope>NUCLEOTIDE SEQUENCE [LARGE SCALE GENOMIC DNA]</scope>
    <source>
        <strain evidence="1 2">GCSL-TSO-24</strain>
    </source>
</reference>
<evidence type="ECO:0000313" key="2">
    <source>
        <dbReference type="Proteomes" id="UP000032582"/>
    </source>
</evidence>
<dbReference type="InterPro" id="IPR016155">
    <property type="entry name" value="Mopterin_synth/thiamin_S_b"/>
</dbReference>